<dbReference type="EMBL" id="CACVKT020002382">
    <property type="protein sequence ID" value="CAC5377662.1"/>
    <property type="molecule type" value="Genomic_DNA"/>
</dbReference>
<dbReference type="InterPro" id="IPR013087">
    <property type="entry name" value="Znf_C2H2_type"/>
</dbReference>
<dbReference type="PROSITE" id="PS00028">
    <property type="entry name" value="ZINC_FINGER_C2H2_1"/>
    <property type="match status" value="3"/>
</dbReference>
<organism evidence="11 12">
    <name type="scientific">Mytilus coruscus</name>
    <name type="common">Sea mussel</name>
    <dbReference type="NCBI Taxonomy" id="42192"/>
    <lineage>
        <taxon>Eukaryota</taxon>
        <taxon>Metazoa</taxon>
        <taxon>Spiralia</taxon>
        <taxon>Lophotrochozoa</taxon>
        <taxon>Mollusca</taxon>
        <taxon>Bivalvia</taxon>
        <taxon>Autobranchia</taxon>
        <taxon>Pteriomorphia</taxon>
        <taxon>Mytilida</taxon>
        <taxon>Mytiloidea</taxon>
        <taxon>Mytilidae</taxon>
        <taxon>Mytilinae</taxon>
        <taxon>Mytilus</taxon>
    </lineage>
</organism>
<keyword evidence="6" id="KW-0805">Transcription regulation</keyword>
<dbReference type="OrthoDB" id="6219989at2759"/>
<reference evidence="11 12" key="1">
    <citation type="submission" date="2020-06" db="EMBL/GenBank/DDBJ databases">
        <authorList>
            <person name="Li R."/>
            <person name="Bekaert M."/>
        </authorList>
    </citation>
    <scope>NUCLEOTIDE SEQUENCE [LARGE SCALE GENOMIC DNA]</scope>
    <source>
        <strain evidence="12">wild</strain>
    </source>
</reference>
<dbReference type="PROSITE" id="PS50157">
    <property type="entry name" value="ZINC_FINGER_C2H2_2"/>
    <property type="match status" value="3"/>
</dbReference>
<dbReference type="Proteomes" id="UP000507470">
    <property type="component" value="Unassembled WGS sequence"/>
</dbReference>
<evidence type="ECO:0000256" key="6">
    <source>
        <dbReference type="ARBA" id="ARBA00023015"/>
    </source>
</evidence>
<accession>A0A6J8B1I3</accession>
<evidence type="ECO:0000256" key="3">
    <source>
        <dbReference type="ARBA" id="ARBA00022737"/>
    </source>
</evidence>
<dbReference type="Pfam" id="PF00096">
    <property type="entry name" value="zf-C2H2"/>
    <property type="match status" value="2"/>
</dbReference>
<dbReference type="GO" id="GO:0005634">
    <property type="term" value="C:nucleus"/>
    <property type="evidence" value="ECO:0007669"/>
    <property type="project" value="UniProtKB-SubCell"/>
</dbReference>
<evidence type="ECO:0000256" key="4">
    <source>
        <dbReference type="ARBA" id="ARBA00022771"/>
    </source>
</evidence>
<evidence type="ECO:0000313" key="12">
    <source>
        <dbReference type="Proteomes" id="UP000507470"/>
    </source>
</evidence>
<dbReference type="InterPro" id="IPR051497">
    <property type="entry name" value="Dev/Hematopoietic_TF"/>
</dbReference>
<evidence type="ECO:0000259" key="10">
    <source>
        <dbReference type="PROSITE" id="PS50157"/>
    </source>
</evidence>
<evidence type="ECO:0000256" key="9">
    <source>
        <dbReference type="PROSITE-ProRule" id="PRU00042"/>
    </source>
</evidence>
<name>A0A6J8B1I3_MYTCO</name>
<dbReference type="FunFam" id="3.30.160.60:FF:000624">
    <property type="entry name" value="zinc finger protein 697"/>
    <property type="match status" value="1"/>
</dbReference>
<evidence type="ECO:0000256" key="2">
    <source>
        <dbReference type="ARBA" id="ARBA00022723"/>
    </source>
</evidence>
<keyword evidence="12" id="KW-1185">Reference proteome</keyword>
<dbReference type="PANTHER" id="PTHR45993">
    <property type="entry name" value="B-CELL LYMPHOMA/LEUKEMIA 11"/>
    <property type="match status" value="1"/>
</dbReference>
<dbReference type="Gene3D" id="3.30.160.60">
    <property type="entry name" value="Classic Zinc Finger"/>
    <property type="match status" value="3"/>
</dbReference>
<proteinExistence type="predicted"/>
<gene>
    <name evidence="11" type="ORF">MCOR_13955</name>
</gene>
<dbReference type="SMART" id="SM00355">
    <property type="entry name" value="ZnF_C2H2"/>
    <property type="match status" value="3"/>
</dbReference>
<dbReference type="PANTHER" id="PTHR45993:SF10">
    <property type="entry name" value="ZINC FINGER PROTEIN 208 ISOFORM X1-RELATED"/>
    <property type="match status" value="1"/>
</dbReference>
<keyword evidence="4 9" id="KW-0863">Zinc-finger</keyword>
<evidence type="ECO:0000256" key="7">
    <source>
        <dbReference type="ARBA" id="ARBA00023163"/>
    </source>
</evidence>
<keyword evidence="7" id="KW-0804">Transcription</keyword>
<dbReference type="SUPFAM" id="SSF57667">
    <property type="entry name" value="beta-beta-alpha zinc fingers"/>
    <property type="match status" value="2"/>
</dbReference>
<keyword evidence="2" id="KW-0479">Metal-binding</keyword>
<dbReference type="GO" id="GO:0000978">
    <property type="term" value="F:RNA polymerase II cis-regulatory region sequence-specific DNA binding"/>
    <property type="evidence" value="ECO:0007669"/>
    <property type="project" value="TreeGrafter"/>
</dbReference>
<dbReference type="GO" id="GO:0003700">
    <property type="term" value="F:DNA-binding transcription factor activity"/>
    <property type="evidence" value="ECO:0007669"/>
    <property type="project" value="TreeGrafter"/>
</dbReference>
<dbReference type="GO" id="GO:0008270">
    <property type="term" value="F:zinc ion binding"/>
    <property type="evidence" value="ECO:0007669"/>
    <property type="project" value="UniProtKB-KW"/>
</dbReference>
<dbReference type="AlphaFoldDB" id="A0A6J8B1I3"/>
<evidence type="ECO:0000256" key="8">
    <source>
        <dbReference type="ARBA" id="ARBA00023242"/>
    </source>
</evidence>
<evidence type="ECO:0000256" key="1">
    <source>
        <dbReference type="ARBA" id="ARBA00004123"/>
    </source>
</evidence>
<evidence type="ECO:0000256" key="5">
    <source>
        <dbReference type="ARBA" id="ARBA00022833"/>
    </source>
</evidence>
<feature type="domain" description="C2H2-type" evidence="10">
    <location>
        <begin position="16"/>
        <end position="43"/>
    </location>
</feature>
<keyword evidence="8" id="KW-0539">Nucleus</keyword>
<feature type="domain" description="C2H2-type" evidence="10">
    <location>
        <begin position="44"/>
        <end position="71"/>
    </location>
</feature>
<dbReference type="GO" id="GO:0006357">
    <property type="term" value="P:regulation of transcription by RNA polymerase II"/>
    <property type="evidence" value="ECO:0007669"/>
    <property type="project" value="TreeGrafter"/>
</dbReference>
<keyword evidence="3" id="KW-0677">Repeat</keyword>
<dbReference type="InterPro" id="IPR036236">
    <property type="entry name" value="Znf_C2H2_sf"/>
</dbReference>
<evidence type="ECO:0000313" key="11">
    <source>
        <dbReference type="EMBL" id="CAC5377662.1"/>
    </source>
</evidence>
<protein>
    <recommendedName>
        <fullName evidence="10">C2H2-type domain-containing protein</fullName>
    </recommendedName>
</protein>
<comment type="subcellular location">
    <subcellularLocation>
        <location evidence="1">Nucleus</location>
    </subcellularLocation>
</comment>
<keyword evidence="5" id="KW-0862">Zinc</keyword>
<feature type="domain" description="C2H2-type" evidence="10">
    <location>
        <begin position="70"/>
        <end position="97"/>
    </location>
</feature>
<sequence length="270" mass="31140">MKHHDDYFAGKMSDLHECEFCGRKFLYLSQRNEHIKIHTGRRPFICKFCSKSFRTQQTLALHEKRHTNPFECGICRAQFIQKHLLLKHLKIHEDTTNRDNQEQQNTGIHLEEKTRFSHNLIKTEANNCSDSLNDENSTGAVHEQSHQFRITSQLFTEKHASMEMNEIKPEITDKIKEEVKSEKKDQLMNEQSTFLDDNHRSETGCLPTCSSGSILKAEHIPQQSISNPLSGNVLTMTKIGSVKVNAEDLQKILNRGNILDIIKSQTQNDL</sequence>